<accession>A0A0J6ET17</accession>
<gene>
    <name evidence="1" type="ORF">AB447_204325</name>
</gene>
<dbReference type="AlphaFoldDB" id="A0A0J6ESX6"/>
<accession>A0A0J6ESX6</accession>
<dbReference type="PATRIC" id="fig|1664069.3.peg.162"/>
<dbReference type="EMBL" id="LECW02000034">
    <property type="protein sequence ID" value="KRT92145.1"/>
    <property type="molecule type" value="Genomic_DNA"/>
</dbReference>
<name>A0A0J6ESX6_9BACI</name>
<evidence type="ECO:0000313" key="1">
    <source>
        <dbReference type="EMBL" id="KRT92145.1"/>
    </source>
</evidence>
<comment type="caution">
    <text evidence="1">The sequence shown here is derived from an EMBL/GenBank/DDBJ whole genome shotgun (WGS) entry which is preliminary data.</text>
</comment>
<organism evidence="1 2">
    <name type="scientific">Bacillus glycinifermentans</name>
    <dbReference type="NCBI Taxonomy" id="1664069"/>
    <lineage>
        <taxon>Bacteria</taxon>
        <taxon>Bacillati</taxon>
        <taxon>Bacillota</taxon>
        <taxon>Bacilli</taxon>
        <taxon>Bacillales</taxon>
        <taxon>Bacillaceae</taxon>
        <taxon>Bacillus</taxon>
    </lineage>
</organism>
<protein>
    <submittedName>
        <fullName evidence="1">Uncharacterized protein</fullName>
    </submittedName>
</protein>
<evidence type="ECO:0000313" key="2">
    <source>
        <dbReference type="Proteomes" id="UP000036168"/>
    </source>
</evidence>
<reference evidence="1 2" key="1">
    <citation type="journal article" date="2015" name="Int. J. Syst. Evol. Microbiol.">
        <title>Bacillus glycinifermentans sp. nov., isolated from fermented soybean paste.</title>
        <authorList>
            <person name="Kim S.J."/>
            <person name="Dunlap C.A."/>
            <person name="Kwon S.W."/>
            <person name="Rooney A.P."/>
        </authorList>
    </citation>
    <scope>NUCLEOTIDE SEQUENCE [LARGE SCALE GENOMIC DNA]</scope>
    <source>
        <strain evidence="1 2">GO-13</strain>
    </source>
</reference>
<dbReference type="STRING" id="1664069.BGLY_0990"/>
<sequence length="61" mass="7135">MKPRQRVLHDAEYCANSNKLKKAWKIRRSDALFIANESKGFFLFSKRKPFFVIQKTAEGST</sequence>
<dbReference type="Proteomes" id="UP000036168">
    <property type="component" value="Unassembled WGS sequence"/>
</dbReference>
<proteinExistence type="predicted"/>